<proteinExistence type="predicted"/>
<accession>A0A1J8Q3G7</accession>
<evidence type="ECO:0000313" key="2">
    <source>
        <dbReference type="Proteomes" id="UP000183567"/>
    </source>
</evidence>
<dbReference type="AlphaFoldDB" id="A0A1J8Q3G7"/>
<evidence type="ECO:0000313" key="1">
    <source>
        <dbReference type="EMBL" id="OJA15605.1"/>
    </source>
</evidence>
<dbReference type="Proteomes" id="UP000183567">
    <property type="component" value="Unassembled WGS sequence"/>
</dbReference>
<dbReference type="OrthoDB" id="2693170at2759"/>
<keyword evidence="2" id="KW-1185">Reference proteome</keyword>
<dbReference type="EMBL" id="LVVM01002995">
    <property type="protein sequence ID" value="OJA15605.1"/>
    <property type="molecule type" value="Genomic_DNA"/>
</dbReference>
<gene>
    <name evidence="1" type="ORF">AZE42_12518</name>
</gene>
<sequence length="86" mass="9633">MSGTTSEEEYSYRARNARKCLAQSDRLLFPALELAFVFHVIAHAPREVIAHEIIPVGALEDLGLSLLSSGKEREMERKTLQARSGY</sequence>
<name>A0A1J8Q3G7_9AGAM</name>
<organism evidence="1 2">
    <name type="scientific">Rhizopogon vesiculosus</name>
    <dbReference type="NCBI Taxonomy" id="180088"/>
    <lineage>
        <taxon>Eukaryota</taxon>
        <taxon>Fungi</taxon>
        <taxon>Dikarya</taxon>
        <taxon>Basidiomycota</taxon>
        <taxon>Agaricomycotina</taxon>
        <taxon>Agaricomycetes</taxon>
        <taxon>Agaricomycetidae</taxon>
        <taxon>Boletales</taxon>
        <taxon>Suillineae</taxon>
        <taxon>Rhizopogonaceae</taxon>
        <taxon>Rhizopogon</taxon>
    </lineage>
</organism>
<comment type="caution">
    <text evidence="1">The sequence shown here is derived from an EMBL/GenBank/DDBJ whole genome shotgun (WGS) entry which is preliminary data.</text>
</comment>
<reference evidence="1 2" key="1">
    <citation type="submission" date="2016-03" db="EMBL/GenBank/DDBJ databases">
        <title>Comparative genomics of the ectomycorrhizal sister species Rhizopogon vinicolor and Rhizopogon vesiculosus (Basidiomycota: Boletales) reveals a divergence of the mating type B locus.</title>
        <authorList>
            <person name="Mujic A.B."/>
            <person name="Kuo A."/>
            <person name="Tritt A."/>
            <person name="Lipzen A."/>
            <person name="Chen C."/>
            <person name="Johnson J."/>
            <person name="Sharma A."/>
            <person name="Barry K."/>
            <person name="Grigoriev I.V."/>
            <person name="Spatafora J.W."/>
        </authorList>
    </citation>
    <scope>NUCLEOTIDE SEQUENCE [LARGE SCALE GENOMIC DNA]</scope>
    <source>
        <strain evidence="1 2">AM-OR11-056</strain>
    </source>
</reference>
<protein>
    <submittedName>
        <fullName evidence="1">Uncharacterized protein</fullName>
    </submittedName>
</protein>